<feature type="compositionally biased region" description="Polar residues" evidence="4">
    <location>
        <begin position="346"/>
        <end position="365"/>
    </location>
</feature>
<dbReference type="SMART" id="SM00558">
    <property type="entry name" value="JmjC"/>
    <property type="match status" value="1"/>
</dbReference>
<evidence type="ECO:0000256" key="2">
    <source>
        <dbReference type="ARBA" id="ARBA00023004"/>
    </source>
</evidence>
<evidence type="ECO:0000256" key="3">
    <source>
        <dbReference type="RuleBase" id="RU366061"/>
    </source>
</evidence>
<comment type="cofactor">
    <cofactor evidence="3">
        <name>Fe(2+)</name>
        <dbReference type="ChEBI" id="CHEBI:29033"/>
    </cofactor>
    <text evidence="3">Binds 1 Fe(2+) ion per subunit.</text>
</comment>
<comment type="subcellular location">
    <subcellularLocation>
        <location evidence="3">Nucleus</location>
    </subcellularLocation>
</comment>
<evidence type="ECO:0000259" key="5">
    <source>
        <dbReference type="PROSITE" id="PS51184"/>
    </source>
</evidence>
<dbReference type="PROSITE" id="PS51184">
    <property type="entry name" value="JMJC"/>
    <property type="match status" value="1"/>
</dbReference>
<dbReference type="SUPFAM" id="SSF51197">
    <property type="entry name" value="Clavaminate synthase-like"/>
    <property type="match status" value="1"/>
</dbReference>
<proteinExistence type="inferred from homology"/>
<comment type="similarity">
    <text evidence="3">Belongs to the ROX family.</text>
</comment>
<dbReference type="GO" id="GO:0005506">
    <property type="term" value="F:iron ion binding"/>
    <property type="evidence" value="ECO:0007669"/>
    <property type="project" value="UniProtKB-UniRule"/>
</dbReference>
<feature type="domain" description="JmjC" evidence="5">
    <location>
        <begin position="146"/>
        <end position="277"/>
    </location>
</feature>
<organism evidence="6">
    <name type="scientific">Chrysotila carterae</name>
    <name type="common">Marine alga</name>
    <name type="synonym">Syracosphaera carterae</name>
    <dbReference type="NCBI Taxonomy" id="13221"/>
    <lineage>
        <taxon>Eukaryota</taxon>
        <taxon>Haptista</taxon>
        <taxon>Haptophyta</taxon>
        <taxon>Prymnesiophyceae</taxon>
        <taxon>Isochrysidales</taxon>
        <taxon>Isochrysidaceae</taxon>
        <taxon>Chrysotila</taxon>
    </lineage>
</organism>
<name>A0A7S4B2V6_CHRCT</name>
<dbReference type="PANTHER" id="PTHR13096:SF8">
    <property type="entry name" value="RIBOSOMAL OXYGENASE 1"/>
    <property type="match status" value="1"/>
</dbReference>
<feature type="region of interest" description="Disordered" evidence="4">
    <location>
        <begin position="339"/>
        <end position="372"/>
    </location>
</feature>
<gene>
    <name evidence="6" type="ORF">PCAR00345_LOCUS3715</name>
</gene>
<dbReference type="GO" id="GO:0016706">
    <property type="term" value="F:2-oxoglutarate-dependent dioxygenase activity"/>
    <property type="evidence" value="ECO:0007669"/>
    <property type="project" value="UniProtKB-UniRule"/>
</dbReference>
<dbReference type="Gene3D" id="2.60.120.650">
    <property type="entry name" value="Cupin"/>
    <property type="match status" value="1"/>
</dbReference>
<dbReference type="EMBL" id="HBIZ01006505">
    <property type="protein sequence ID" value="CAE0751130.1"/>
    <property type="molecule type" value="Transcribed_RNA"/>
</dbReference>
<dbReference type="PANTHER" id="PTHR13096">
    <property type="entry name" value="MINA53 MYC INDUCED NUCLEAR ANTIGEN"/>
    <property type="match status" value="1"/>
</dbReference>
<dbReference type="EC" id="1.14.11.-" evidence="3"/>
<dbReference type="Gene3D" id="3.40.366.30">
    <property type="entry name" value="50S ribosomal protein L16 arginine hydroxylase, Chain A, Domain 2"/>
    <property type="match status" value="2"/>
</dbReference>
<keyword evidence="3" id="KW-0805">Transcription regulation</keyword>
<protein>
    <recommendedName>
        <fullName evidence="3">Bifunctional lysine-specific demethylase and histidyl-hydroxylase</fullName>
        <ecNumber evidence="3">1.14.11.-</ecNumber>
    </recommendedName>
</protein>
<dbReference type="Pfam" id="PF08007">
    <property type="entry name" value="JmjC_2"/>
    <property type="match status" value="1"/>
</dbReference>
<dbReference type="GO" id="GO:0005634">
    <property type="term" value="C:nucleus"/>
    <property type="evidence" value="ECO:0007669"/>
    <property type="project" value="UniProtKB-SubCell"/>
</dbReference>
<keyword evidence="3" id="KW-0223">Dioxygenase</keyword>
<keyword evidence="1 3" id="KW-0479">Metal-binding</keyword>
<accession>A0A7S4B2V6</accession>
<dbReference type="AlphaFoldDB" id="A0A7S4B2V6"/>
<keyword evidence="2 3" id="KW-0408">Iron</keyword>
<evidence type="ECO:0000256" key="4">
    <source>
        <dbReference type="SAM" id="MobiDB-lite"/>
    </source>
</evidence>
<reference evidence="6" key="1">
    <citation type="submission" date="2021-01" db="EMBL/GenBank/DDBJ databases">
        <authorList>
            <person name="Corre E."/>
            <person name="Pelletier E."/>
            <person name="Niang G."/>
            <person name="Scheremetjew M."/>
            <person name="Finn R."/>
            <person name="Kale V."/>
            <person name="Holt S."/>
            <person name="Cochrane G."/>
            <person name="Meng A."/>
            <person name="Brown T."/>
            <person name="Cohen L."/>
        </authorList>
    </citation>
    <scope>NUCLEOTIDE SEQUENCE</scope>
    <source>
        <strain evidence="6">CCMP645</strain>
    </source>
</reference>
<dbReference type="InterPro" id="IPR039994">
    <property type="entry name" value="NO66-like"/>
</dbReference>
<evidence type="ECO:0000256" key="1">
    <source>
        <dbReference type="ARBA" id="ARBA00022723"/>
    </source>
</evidence>
<keyword evidence="3" id="KW-0804">Transcription</keyword>
<keyword evidence="3" id="KW-0539">Nucleus</keyword>
<dbReference type="InterPro" id="IPR003347">
    <property type="entry name" value="JmjC_dom"/>
</dbReference>
<comment type="function">
    <text evidence="3">Oxygenase that can act as both a histone lysine demethylase and a ribosomal histidine hydroxylase.</text>
</comment>
<evidence type="ECO:0000313" key="6">
    <source>
        <dbReference type="EMBL" id="CAE0751130.1"/>
    </source>
</evidence>
<keyword evidence="3" id="KW-0560">Oxidoreductase</keyword>
<sequence length="519" mass="56551">MVASSLLSWPQLSLHAARASRSAITHSRVHASAQESPQLPEIDVMVGFGDAQRARFLSDFWGRKPLLVRSLLSSEEIAALCPLSPDDLLELACDEEVSSRLVGEDGNDCCWTLEHGPFDFDELSSRIEDELPCTLLVQEVDRQVPEVESLRDKFNFVPRWRLDDVMVSYARAGGSIGAHVDNYDVFLLQGSGQKRWDIEVTTRSAADENLRKGLDVRILSNFAPSHSQVLRAGDALYLPPRHAHWGVSAAADCLTYSVGFRAPTAQELVESLVNAAAQRVPSDSLWNMSVPLDPADPFGRGRISRQDVAYAKQVCRDALDAFLGDDAAFEDFLGSTLTRPKRKSRTPSATAWQSPASLPRWTSPSAPHGDMSPASLLEFADFDFGESHMDSDDLDDEDAEEDGLSFFSLAELEGGLVLPAEGSQLVVERIAADAPGAPTLRHAETAVLAFIPTPDASGCRLFLDGQPVPVQPDAEAHLPLLCARSRLIPADLSAPLRESQGLRSLVAKLLACDALYEEL</sequence>